<dbReference type="InterPro" id="IPR011624">
    <property type="entry name" value="Metal-dep_PHydrolase_7TM_extra"/>
</dbReference>
<feature type="transmembrane region" description="Helical" evidence="2">
    <location>
        <begin position="286"/>
        <end position="304"/>
    </location>
</feature>
<evidence type="ECO:0000256" key="2">
    <source>
        <dbReference type="SAM" id="Phobius"/>
    </source>
</evidence>
<name>A0ABW4CGI9_9LACO</name>
<dbReference type="PANTHER" id="PTHR36442">
    <property type="entry name" value="CYCLIC-DI-AMP PHOSPHODIESTERASE PGPH"/>
    <property type="match status" value="1"/>
</dbReference>
<protein>
    <submittedName>
        <fullName evidence="4">HD family phosphohydrolase</fullName>
    </submittedName>
</protein>
<feature type="region of interest" description="Disordered" evidence="1">
    <location>
        <begin position="712"/>
        <end position="732"/>
    </location>
</feature>
<evidence type="ECO:0000313" key="5">
    <source>
        <dbReference type="Proteomes" id="UP001597196"/>
    </source>
</evidence>
<evidence type="ECO:0000256" key="1">
    <source>
        <dbReference type="SAM" id="MobiDB-lite"/>
    </source>
</evidence>
<feature type="transmembrane region" description="Helical" evidence="2">
    <location>
        <begin position="316"/>
        <end position="336"/>
    </location>
</feature>
<comment type="caution">
    <text evidence="4">The sequence shown here is derived from an EMBL/GenBank/DDBJ whole genome shotgun (WGS) entry which is preliminary data.</text>
</comment>
<feature type="transmembrane region" description="Helical" evidence="2">
    <location>
        <begin position="342"/>
        <end position="358"/>
    </location>
</feature>
<sequence>MATFRQHLQRAVAPVVVAAFISVSFLALFWIVLPRPLNVKVNTVADQTIIATQTVQDQEKTKEARTAAAKAAEPVYTYDSTISGKQLDKLSALQKAVSATQTEAESDAQKDFAAAQKKNDQAVYTAPTASALLKAFKTAYPKADNPFFYQFSDRFYRQLFALDKDGQTALFSAVSRTVSAQMSAKIAPSQVDDSRRAARLALDDAELVGDSVQLAHELSNAALVPNELLDAAQTKARQAEASAAVTPVSIMQGQVIVQEGHMIDATAMHQLAVLGLTKKNQRGGSLVAFILFLIIETVALVVVLGQCERNVRTKNAVLYGALMLIMTGLMLAIRFVATTGGINLALLLPVAMVPLLLRSFVGRRMALLAALMQTFTAYFAFYSTTGTIFTGGTAVVYLATGILCVMIPKKRLNDVAARTAFWVLGVDLSLNLALLLLQGADFTTWSTWRAFLFVLAGQLLGYLLALGATPYLELVWRDDAVFKLNRLSNPNDPLLRRLLEEAPGTYHHSMMVANLSANAVARIGGRQMLTRVACYYHDVGKLTRPLYFTENMPAGFKTPHADLSPEESAKIIFAHVSDGVAMLKKRNMPQFIVDVCAQHHGTTLMKYFYIEAKNADPNTKESDYRYPGPKPQTLEAAVINIADTCEAAVRSMKHPTPAGIRQFVHNITNERITDGQFDEAPITVAQLRAVEQSLIDGLASTFYNRIEYPKLNEADGETQTDKENEDGSRTDR</sequence>
<dbReference type="InterPro" id="IPR006675">
    <property type="entry name" value="HDIG_dom"/>
</dbReference>
<dbReference type="PANTHER" id="PTHR36442:SF1">
    <property type="entry name" value="CYCLIC-DI-AMP PHOSPHODIESTERASE PGPH"/>
    <property type="match status" value="1"/>
</dbReference>
<keyword evidence="2" id="KW-1133">Transmembrane helix</keyword>
<evidence type="ECO:0000313" key="4">
    <source>
        <dbReference type="EMBL" id="MFD1428660.1"/>
    </source>
</evidence>
<feature type="transmembrane region" description="Helical" evidence="2">
    <location>
        <begin position="388"/>
        <end position="407"/>
    </location>
</feature>
<dbReference type="InterPro" id="IPR011621">
    <property type="entry name" value="Metal-dep_PHydrolase_7TM_intra"/>
</dbReference>
<keyword evidence="2" id="KW-0472">Membrane</keyword>
<dbReference type="InterPro" id="IPR003607">
    <property type="entry name" value="HD/PDEase_dom"/>
</dbReference>
<organism evidence="4 5">
    <name type="scientific">Lacticaseibacillus mingshuiensis</name>
    <dbReference type="NCBI Taxonomy" id="2799574"/>
    <lineage>
        <taxon>Bacteria</taxon>
        <taxon>Bacillati</taxon>
        <taxon>Bacillota</taxon>
        <taxon>Bacilli</taxon>
        <taxon>Lactobacillales</taxon>
        <taxon>Lactobacillaceae</taxon>
        <taxon>Lacticaseibacillus</taxon>
    </lineage>
</organism>
<keyword evidence="5" id="KW-1185">Reference proteome</keyword>
<dbReference type="EMBL" id="JBHTOC010000001">
    <property type="protein sequence ID" value="MFD1428660.1"/>
    <property type="molecule type" value="Genomic_DNA"/>
</dbReference>
<proteinExistence type="predicted"/>
<dbReference type="Proteomes" id="UP001597196">
    <property type="component" value="Unassembled WGS sequence"/>
</dbReference>
<dbReference type="NCBIfam" id="TIGR00277">
    <property type="entry name" value="HDIG"/>
    <property type="match status" value="1"/>
</dbReference>
<dbReference type="InterPro" id="IPR006674">
    <property type="entry name" value="HD_domain"/>
</dbReference>
<dbReference type="InterPro" id="IPR052722">
    <property type="entry name" value="PgpH_phosphodiesterase"/>
</dbReference>
<reference evidence="5" key="1">
    <citation type="journal article" date="2019" name="Int. J. Syst. Evol. Microbiol.">
        <title>The Global Catalogue of Microorganisms (GCM) 10K type strain sequencing project: providing services to taxonomists for standard genome sequencing and annotation.</title>
        <authorList>
            <consortium name="The Broad Institute Genomics Platform"/>
            <consortium name="The Broad Institute Genome Sequencing Center for Infectious Disease"/>
            <person name="Wu L."/>
            <person name="Ma J."/>
        </authorList>
    </citation>
    <scope>NUCLEOTIDE SEQUENCE [LARGE SCALE GENOMIC DNA]</scope>
    <source>
        <strain evidence="5">CCM 8980</strain>
    </source>
</reference>
<feature type="domain" description="HD/PDEase" evidence="3">
    <location>
        <begin position="501"/>
        <end position="657"/>
    </location>
</feature>
<keyword evidence="2" id="KW-0812">Transmembrane</keyword>
<evidence type="ECO:0000259" key="3">
    <source>
        <dbReference type="SMART" id="SM00471"/>
    </source>
</evidence>
<dbReference type="Pfam" id="PF01966">
    <property type="entry name" value="HD"/>
    <property type="match status" value="1"/>
</dbReference>
<dbReference type="Pfam" id="PF07698">
    <property type="entry name" value="7TM-7TMR_HD"/>
    <property type="match status" value="1"/>
</dbReference>
<feature type="transmembrane region" description="Helical" evidence="2">
    <location>
        <begin position="419"/>
        <end position="438"/>
    </location>
</feature>
<feature type="transmembrane region" description="Helical" evidence="2">
    <location>
        <begin position="450"/>
        <end position="476"/>
    </location>
</feature>
<dbReference type="SUPFAM" id="SSF109604">
    <property type="entry name" value="HD-domain/PDEase-like"/>
    <property type="match status" value="1"/>
</dbReference>
<dbReference type="Gene3D" id="1.10.3210.10">
    <property type="entry name" value="Hypothetical protein af1432"/>
    <property type="match status" value="1"/>
</dbReference>
<dbReference type="RefSeq" id="WP_203636913.1">
    <property type="nucleotide sequence ID" value="NZ_BOLS01000001.1"/>
</dbReference>
<dbReference type="SMART" id="SM00471">
    <property type="entry name" value="HDc"/>
    <property type="match status" value="1"/>
</dbReference>
<gene>
    <name evidence="4" type="ORF">ACFQ4P_00175</name>
</gene>
<feature type="transmembrane region" description="Helical" evidence="2">
    <location>
        <begin position="12"/>
        <end position="33"/>
    </location>
</feature>
<dbReference type="CDD" id="cd00077">
    <property type="entry name" value="HDc"/>
    <property type="match status" value="1"/>
</dbReference>
<dbReference type="Pfam" id="PF07697">
    <property type="entry name" value="7TMR-HDED"/>
    <property type="match status" value="1"/>
</dbReference>
<accession>A0ABW4CGI9</accession>